<dbReference type="InterPro" id="IPR050482">
    <property type="entry name" value="Sensor_HK_TwoCompSys"/>
</dbReference>
<keyword evidence="1" id="KW-0808">Transferase</keyword>
<feature type="transmembrane region" description="Helical" evidence="4">
    <location>
        <begin position="75"/>
        <end position="99"/>
    </location>
</feature>
<dbReference type="AlphaFoldDB" id="A0A852SJU4"/>
<feature type="transmembrane region" description="Helical" evidence="4">
    <location>
        <begin position="49"/>
        <end position="68"/>
    </location>
</feature>
<feature type="transmembrane region" description="Helical" evidence="4">
    <location>
        <begin position="160"/>
        <end position="182"/>
    </location>
</feature>
<dbReference type="SUPFAM" id="SSF55874">
    <property type="entry name" value="ATPase domain of HSP90 chaperone/DNA topoisomerase II/histidine kinase"/>
    <property type="match status" value="1"/>
</dbReference>
<name>A0A852SJU4_9MICO</name>
<dbReference type="EMBL" id="JACCBM010000001">
    <property type="protein sequence ID" value="NYD68965.1"/>
    <property type="molecule type" value="Genomic_DNA"/>
</dbReference>
<evidence type="ECO:0000256" key="2">
    <source>
        <dbReference type="ARBA" id="ARBA00022777"/>
    </source>
</evidence>
<dbReference type="PANTHER" id="PTHR24421">
    <property type="entry name" value="NITRATE/NITRITE SENSOR PROTEIN NARX-RELATED"/>
    <property type="match status" value="1"/>
</dbReference>
<feature type="transmembrane region" description="Helical" evidence="4">
    <location>
        <begin position="111"/>
        <end position="128"/>
    </location>
</feature>
<dbReference type="Proteomes" id="UP000549913">
    <property type="component" value="Unassembled WGS sequence"/>
</dbReference>
<evidence type="ECO:0000313" key="6">
    <source>
        <dbReference type="EMBL" id="NYD68965.1"/>
    </source>
</evidence>
<comment type="caution">
    <text evidence="6">The sequence shown here is derived from an EMBL/GenBank/DDBJ whole genome shotgun (WGS) entry which is preliminary data.</text>
</comment>
<keyword evidence="4" id="KW-0812">Transmembrane</keyword>
<gene>
    <name evidence="6" type="ORF">BJ984_000123</name>
</gene>
<dbReference type="GO" id="GO:0000160">
    <property type="term" value="P:phosphorelay signal transduction system"/>
    <property type="evidence" value="ECO:0007669"/>
    <property type="project" value="UniProtKB-KW"/>
</dbReference>
<dbReference type="InterPro" id="IPR003594">
    <property type="entry name" value="HATPase_dom"/>
</dbReference>
<dbReference type="RefSeq" id="WP_179546391.1">
    <property type="nucleotide sequence ID" value="NZ_BSEW01000001.1"/>
</dbReference>
<keyword evidence="4" id="KW-0472">Membrane</keyword>
<dbReference type="GO" id="GO:0016301">
    <property type="term" value="F:kinase activity"/>
    <property type="evidence" value="ECO:0007669"/>
    <property type="project" value="UniProtKB-KW"/>
</dbReference>
<keyword evidence="4" id="KW-1133">Transmembrane helix</keyword>
<keyword evidence="7" id="KW-1185">Reference proteome</keyword>
<feature type="domain" description="Histidine kinase/HSP90-like ATPase" evidence="5">
    <location>
        <begin position="308"/>
        <end position="398"/>
    </location>
</feature>
<evidence type="ECO:0000256" key="4">
    <source>
        <dbReference type="SAM" id="Phobius"/>
    </source>
</evidence>
<dbReference type="Pfam" id="PF02518">
    <property type="entry name" value="HATPase_c"/>
    <property type="match status" value="1"/>
</dbReference>
<reference evidence="6 7" key="1">
    <citation type="submission" date="2020-07" db="EMBL/GenBank/DDBJ databases">
        <title>Sequencing the genomes of 1000 actinobacteria strains.</title>
        <authorList>
            <person name="Klenk H.-P."/>
        </authorList>
    </citation>
    <scope>NUCLEOTIDE SEQUENCE [LARGE SCALE GENOMIC DNA]</scope>
    <source>
        <strain evidence="6 7">DSM 26474</strain>
    </source>
</reference>
<evidence type="ECO:0000256" key="1">
    <source>
        <dbReference type="ARBA" id="ARBA00022679"/>
    </source>
</evidence>
<evidence type="ECO:0000313" key="7">
    <source>
        <dbReference type="Proteomes" id="UP000549913"/>
    </source>
</evidence>
<sequence length="402" mass="41356">MTLQIAADVDGRSTSRALATAGTWLAAVFLAATALIAALFIPVTGRADIVLGIAGLAVTGVAVVGALRTVSHVRAVLYTVVAGLALGLYAFVVTGVSVAGATAATAPSSDYVLLSMPEFAILVAGISARSLGRSLVLGTLALLVGPGLVQLAAWQQGMRLALDVPVLASYLALSLFTIALWVGRREAARGTAQMLDSALAEERDLANARFAARAVDWVGDTVLADLRALATLAPGRLDDRTLQALDRDLANLADTSLVLSGPEIGASASRSLASVPLLVSVVRAAEQQGLRIRVTGDTEVINSVRPSDARNLERAITECLDNVRRHSGRNDAEIAVYSSPPEVSVMVSDAGVGFDVDAAGDETVGLRVTVIDSIVETGGSVQIWSRPGTGTAVFMTVPGAPA</sequence>
<dbReference type="Gene3D" id="3.30.565.10">
    <property type="entry name" value="Histidine kinase-like ATPase, C-terminal domain"/>
    <property type="match status" value="1"/>
</dbReference>
<accession>A0A852SJU4</accession>
<keyword evidence="3" id="KW-0902">Two-component regulatory system</keyword>
<keyword evidence="2" id="KW-0418">Kinase</keyword>
<feature type="transmembrane region" description="Helical" evidence="4">
    <location>
        <begin position="135"/>
        <end position="154"/>
    </location>
</feature>
<dbReference type="InterPro" id="IPR036890">
    <property type="entry name" value="HATPase_C_sf"/>
</dbReference>
<proteinExistence type="predicted"/>
<organism evidence="6 7">
    <name type="scientific">Herbiconiux flava</name>
    <dbReference type="NCBI Taxonomy" id="881268"/>
    <lineage>
        <taxon>Bacteria</taxon>
        <taxon>Bacillati</taxon>
        <taxon>Actinomycetota</taxon>
        <taxon>Actinomycetes</taxon>
        <taxon>Micrococcales</taxon>
        <taxon>Microbacteriaceae</taxon>
        <taxon>Herbiconiux</taxon>
    </lineage>
</organism>
<protein>
    <recommendedName>
        <fullName evidence="5">Histidine kinase/HSP90-like ATPase domain-containing protein</fullName>
    </recommendedName>
</protein>
<evidence type="ECO:0000259" key="5">
    <source>
        <dbReference type="Pfam" id="PF02518"/>
    </source>
</evidence>
<evidence type="ECO:0000256" key="3">
    <source>
        <dbReference type="ARBA" id="ARBA00023012"/>
    </source>
</evidence>
<feature type="transmembrane region" description="Helical" evidence="4">
    <location>
        <begin position="21"/>
        <end position="43"/>
    </location>
</feature>